<proteinExistence type="inferred from homology"/>
<evidence type="ECO:0000256" key="2">
    <source>
        <dbReference type="ARBA" id="ARBA00022723"/>
    </source>
</evidence>
<evidence type="ECO:0000256" key="4">
    <source>
        <dbReference type="ARBA" id="ARBA00023002"/>
    </source>
</evidence>
<keyword evidence="8" id="KW-1185">Reference proteome</keyword>
<evidence type="ECO:0000313" key="7">
    <source>
        <dbReference type="EMBL" id="MBL6459345.1"/>
    </source>
</evidence>
<protein>
    <submittedName>
        <fullName evidence="7">TauD/TfdA family dioxygenase</fullName>
    </submittedName>
</protein>
<comment type="caution">
    <text evidence="7">The sequence shown here is derived from an EMBL/GenBank/DDBJ whole genome shotgun (WGS) entry which is preliminary data.</text>
</comment>
<dbReference type="Pfam" id="PF02668">
    <property type="entry name" value="TauD"/>
    <property type="match status" value="1"/>
</dbReference>
<dbReference type="InterPro" id="IPR051323">
    <property type="entry name" value="AtsK-like"/>
</dbReference>
<gene>
    <name evidence="7" type="ORF">JMJ55_28920</name>
</gene>
<dbReference type="EMBL" id="JAEUXJ010000034">
    <property type="protein sequence ID" value="MBL6459345.1"/>
    <property type="molecule type" value="Genomic_DNA"/>
</dbReference>
<dbReference type="GO" id="GO:0051213">
    <property type="term" value="F:dioxygenase activity"/>
    <property type="evidence" value="ECO:0007669"/>
    <property type="project" value="UniProtKB-KW"/>
</dbReference>
<dbReference type="Proteomes" id="UP000606490">
    <property type="component" value="Unassembled WGS sequence"/>
</dbReference>
<dbReference type="RefSeq" id="WP_202829078.1">
    <property type="nucleotide sequence ID" value="NZ_JAEUXJ010000034.1"/>
</dbReference>
<keyword evidence="5" id="KW-0408">Iron</keyword>
<organism evidence="7 8">
    <name type="scientific">Belnapia mucosa</name>
    <dbReference type="NCBI Taxonomy" id="2804532"/>
    <lineage>
        <taxon>Bacteria</taxon>
        <taxon>Pseudomonadati</taxon>
        <taxon>Pseudomonadota</taxon>
        <taxon>Alphaproteobacteria</taxon>
        <taxon>Acetobacterales</taxon>
        <taxon>Roseomonadaceae</taxon>
        <taxon>Belnapia</taxon>
    </lineage>
</organism>
<keyword evidence="4" id="KW-0560">Oxidoreductase</keyword>
<evidence type="ECO:0000313" key="8">
    <source>
        <dbReference type="Proteomes" id="UP000606490"/>
    </source>
</evidence>
<dbReference type="Gene3D" id="3.60.130.10">
    <property type="entry name" value="Clavaminate synthase-like"/>
    <property type="match status" value="1"/>
</dbReference>
<feature type="domain" description="TauD/TfdA-like" evidence="6">
    <location>
        <begin position="3"/>
        <end position="271"/>
    </location>
</feature>
<sequence length="274" mass="31310">MKIEKASPKIGAIVTGLDLTRISDPDWRVLYQAWLDHLVLVVRDQEFTVPQFLAVAERFGRLTPHRVLRTRDPEYPALTRMGTGTKKPDGKVDKAVFARGQGWHTDGPWEVRGVSKATQLYGLELPSVGGDTWFANMYASLDALPDALRQRLEGVTAEYVYGGRDGLGVDLLDPSDRDAPPVAWPVLRTHSETGRRSLYFNPYHFLRFVGMDEAEGNALFDELRGRMIQEDAEYHHQWRRHDYVIWDNRCSNHAAAGGYPIEERRIHWRATILE</sequence>
<evidence type="ECO:0000256" key="5">
    <source>
        <dbReference type="ARBA" id="ARBA00023004"/>
    </source>
</evidence>
<comment type="similarity">
    <text evidence="1">Belongs to the TfdA dioxygenase family.</text>
</comment>
<dbReference type="InterPro" id="IPR003819">
    <property type="entry name" value="TauD/TfdA-like"/>
</dbReference>
<dbReference type="PANTHER" id="PTHR30468:SF1">
    <property type="entry name" value="ALPHA-KETOGLUTARATE-DEPENDENT SULFONATE DIOXYGENASE"/>
    <property type="match status" value="1"/>
</dbReference>
<dbReference type="PANTHER" id="PTHR30468">
    <property type="entry name" value="ALPHA-KETOGLUTARATE-DEPENDENT SULFONATE DIOXYGENASE"/>
    <property type="match status" value="1"/>
</dbReference>
<name>A0ABS1VCC8_9PROT</name>
<accession>A0ABS1VCC8</accession>
<keyword evidence="2" id="KW-0479">Metal-binding</keyword>
<dbReference type="InterPro" id="IPR042098">
    <property type="entry name" value="TauD-like_sf"/>
</dbReference>
<keyword evidence="3 7" id="KW-0223">Dioxygenase</keyword>
<evidence type="ECO:0000259" key="6">
    <source>
        <dbReference type="Pfam" id="PF02668"/>
    </source>
</evidence>
<evidence type="ECO:0000256" key="1">
    <source>
        <dbReference type="ARBA" id="ARBA00005896"/>
    </source>
</evidence>
<reference evidence="7 8" key="1">
    <citation type="submission" date="2021-01" db="EMBL/GenBank/DDBJ databases">
        <title>Belnapia mucosa sp. nov. and Belnapia arida sp. nov., isolated from the Tabernas Desert (Almeria, Spain).</title>
        <authorList>
            <person name="Molina-Menor E."/>
            <person name="Vidal-Verdu A."/>
            <person name="Calonge A."/>
            <person name="Satari L."/>
            <person name="Pereto Magraner J."/>
            <person name="Porcar Miralles M."/>
        </authorList>
    </citation>
    <scope>NUCLEOTIDE SEQUENCE [LARGE SCALE GENOMIC DNA]</scope>
    <source>
        <strain evidence="7 8">T6</strain>
    </source>
</reference>
<evidence type="ECO:0000256" key="3">
    <source>
        <dbReference type="ARBA" id="ARBA00022964"/>
    </source>
</evidence>
<dbReference type="SUPFAM" id="SSF51197">
    <property type="entry name" value="Clavaminate synthase-like"/>
    <property type="match status" value="1"/>
</dbReference>